<dbReference type="InterPro" id="IPR025110">
    <property type="entry name" value="AMP-bd_C"/>
</dbReference>
<sequence>MSGCVNCKEEASEEAFQGGWFHTGDQGFLDEEGYLTLTRRIKELTNVAGEKVSPLEVDHALLSHKDVAEAVAFASPDELLGEVVAAVVVLHRRNSEPGHDQAAGIHSFLASRLPKEKVPRVIHMEDATPKSATGKI</sequence>
<comment type="similarity">
    <text evidence="1">Belongs to the ATP-dependent AMP-binding enzyme family.</text>
</comment>
<evidence type="ECO:0000259" key="3">
    <source>
        <dbReference type="Pfam" id="PF13193"/>
    </source>
</evidence>
<accession>A0AAW1RP32</accession>
<evidence type="ECO:0000256" key="1">
    <source>
        <dbReference type="ARBA" id="ARBA00006432"/>
    </source>
</evidence>
<dbReference type="InterPro" id="IPR045851">
    <property type="entry name" value="AMP-bd_C_sf"/>
</dbReference>
<dbReference type="InterPro" id="IPR042099">
    <property type="entry name" value="ANL_N_sf"/>
</dbReference>
<dbReference type="GO" id="GO:0031956">
    <property type="term" value="F:medium-chain fatty acid-CoA ligase activity"/>
    <property type="evidence" value="ECO:0007669"/>
    <property type="project" value="TreeGrafter"/>
</dbReference>
<dbReference type="Pfam" id="PF13193">
    <property type="entry name" value="AMP-binding_C"/>
    <property type="match status" value="1"/>
</dbReference>
<feature type="domain" description="AMP-binding enzyme C-terminal" evidence="3">
    <location>
        <begin position="56"/>
        <end position="135"/>
    </location>
</feature>
<name>A0AAW1RP32_9CHLO</name>
<dbReference type="Proteomes" id="UP001438707">
    <property type="component" value="Unassembled WGS sequence"/>
</dbReference>
<protein>
    <recommendedName>
        <fullName evidence="3">AMP-binding enzyme C-terminal domain-containing protein</fullName>
    </recommendedName>
</protein>
<dbReference type="AlphaFoldDB" id="A0AAW1RP32"/>
<reference evidence="4 5" key="1">
    <citation type="journal article" date="2024" name="Nat. Commun.">
        <title>Phylogenomics reveals the evolutionary origins of lichenization in chlorophyte algae.</title>
        <authorList>
            <person name="Puginier C."/>
            <person name="Libourel C."/>
            <person name="Otte J."/>
            <person name="Skaloud P."/>
            <person name="Haon M."/>
            <person name="Grisel S."/>
            <person name="Petersen M."/>
            <person name="Berrin J.G."/>
            <person name="Delaux P.M."/>
            <person name="Dal Grande F."/>
            <person name="Keller J."/>
        </authorList>
    </citation>
    <scope>NUCLEOTIDE SEQUENCE [LARGE SCALE GENOMIC DNA]</scope>
    <source>
        <strain evidence="4 5">SAG 2145</strain>
    </source>
</reference>
<evidence type="ECO:0000313" key="4">
    <source>
        <dbReference type="EMBL" id="KAK9835574.1"/>
    </source>
</evidence>
<dbReference type="PANTHER" id="PTHR43201">
    <property type="entry name" value="ACYL-COA SYNTHETASE"/>
    <property type="match status" value="1"/>
</dbReference>
<comment type="caution">
    <text evidence="4">The sequence shown here is derived from an EMBL/GenBank/DDBJ whole genome shotgun (WGS) entry which is preliminary data.</text>
</comment>
<dbReference type="EMBL" id="JALJOS010000008">
    <property type="protein sequence ID" value="KAK9835574.1"/>
    <property type="molecule type" value="Genomic_DNA"/>
</dbReference>
<evidence type="ECO:0000313" key="5">
    <source>
        <dbReference type="Proteomes" id="UP001438707"/>
    </source>
</evidence>
<dbReference type="SUPFAM" id="SSF56801">
    <property type="entry name" value="Acetyl-CoA synthetase-like"/>
    <property type="match status" value="1"/>
</dbReference>
<organism evidence="4 5">
    <name type="scientific">Apatococcus lobatus</name>
    <dbReference type="NCBI Taxonomy" id="904363"/>
    <lineage>
        <taxon>Eukaryota</taxon>
        <taxon>Viridiplantae</taxon>
        <taxon>Chlorophyta</taxon>
        <taxon>core chlorophytes</taxon>
        <taxon>Trebouxiophyceae</taxon>
        <taxon>Chlorellales</taxon>
        <taxon>Chlorellaceae</taxon>
        <taxon>Apatococcus</taxon>
    </lineage>
</organism>
<proteinExistence type="inferred from homology"/>
<evidence type="ECO:0000256" key="2">
    <source>
        <dbReference type="ARBA" id="ARBA00022598"/>
    </source>
</evidence>
<dbReference type="PANTHER" id="PTHR43201:SF5">
    <property type="entry name" value="MEDIUM-CHAIN ACYL-COA LIGASE ACSF2, MITOCHONDRIAL"/>
    <property type="match status" value="1"/>
</dbReference>
<dbReference type="GO" id="GO:0006631">
    <property type="term" value="P:fatty acid metabolic process"/>
    <property type="evidence" value="ECO:0007669"/>
    <property type="project" value="TreeGrafter"/>
</dbReference>
<gene>
    <name evidence="4" type="ORF">WJX74_003458</name>
</gene>
<keyword evidence="5" id="KW-1185">Reference proteome</keyword>
<keyword evidence="2" id="KW-0436">Ligase</keyword>
<dbReference type="Gene3D" id="3.40.50.12780">
    <property type="entry name" value="N-terminal domain of ligase-like"/>
    <property type="match status" value="1"/>
</dbReference>
<dbReference type="Gene3D" id="3.30.300.30">
    <property type="match status" value="1"/>
</dbReference>